<evidence type="ECO:0000256" key="3">
    <source>
        <dbReference type="SAM" id="Coils"/>
    </source>
</evidence>
<accession>A0A1Y2J576</accession>
<feature type="compositionally biased region" description="Acidic residues" evidence="4">
    <location>
        <begin position="647"/>
        <end position="657"/>
    </location>
</feature>
<sequence>MACFLTSTSITVLSSSSLKHPPSTADPAYALASRQSCISWCAESGTILLGSAHGSLSLYEVASGAYQELSVASRSAKEPIASLLYKDRGATAIFAQGQQVVVLSVTTGKPANTFDTHKSPVTSLSLSNDSSLLASTSAHAIHVHNLTLASHTVLRGIPSGGGSITTCAFHPHSRTRLLVGLGSQLLVYDTTRPSGPVKVIDIDKEKKNIGSVIAISCSPFSKTLVAVGCSGGTVALVDLEKEKGLFRVVPMPAPITCLSFSAEGAAVYAGTENGKFLVLDLRALDKPPKTVTISENGDRITAISVQKKLKAGEAVTKPAASTTASKPLVQRDVNKAAAPPASAPNGPVKKALDKDIGKAPPKVTRPRAGTGTTNGTGTSTTPRRLTARTASSPTVANPPANRVASGSKAPVRAGPKSPVATRPAGAAASRRAFSPTKSPVTLADKKDEGADVGDLSVRIENLLQMPKPKELNGPAAVDEVPQAAASRASSVLSRASSRSLASNSGRARMQQEAESPSHAPTTESISTAAPRARTSSSASTTSRVSKASVRSTLGKSPVSPVRAQPRRISGSTLSRSRTPSPELPDINDAGPVTPIPAYKMKGKERAGAAAGGALGLGTPDVDEWIRAGEAKEGPREGKRVGFAANSDGEEDEEEEDARDAGRSRSPSKGLRWEHETEHGLSSEREHRPQQQPELAMQISPRRSFPGPGAPNASRWAPVPSPLRNPASSSAGVGGVPGPVPASPQARAAQDMLQALLRDALHDFRAETKAEIVGLHLDLIRMGTSWRREMQDALGGIGEELRALREENARLRDENERLRRGY</sequence>
<feature type="compositionally biased region" description="Polar residues" evidence="4">
    <location>
        <begin position="569"/>
        <end position="579"/>
    </location>
</feature>
<dbReference type="SUPFAM" id="SSF50978">
    <property type="entry name" value="WD40 repeat-like"/>
    <property type="match status" value="1"/>
</dbReference>
<feature type="compositionally biased region" description="Polar residues" evidence="4">
    <location>
        <begin position="512"/>
        <end position="523"/>
    </location>
</feature>
<organism evidence="5 6">
    <name type="scientific">Trametes coccinea (strain BRFM310)</name>
    <name type="common">Pycnoporus coccineus</name>
    <dbReference type="NCBI Taxonomy" id="1353009"/>
    <lineage>
        <taxon>Eukaryota</taxon>
        <taxon>Fungi</taxon>
        <taxon>Dikarya</taxon>
        <taxon>Basidiomycota</taxon>
        <taxon>Agaricomycotina</taxon>
        <taxon>Agaricomycetes</taxon>
        <taxon>Polyporales</taxon>
        <taxon>Polyporaceae</taxon>
        <taxon>Trametes</taxon>
    </lineage>
</organism>
<dbReference type="PANTHER" id="PTHR19857">
    <property type="entry name" value="MITOCHONDRIAL DIVISION PROTEIN 1-RELATED"/>
    <property type="match status" value="1"/>
</dbReference>
<dbReference type="OrthoDB" id="1602884at2759"/>
<dbReference type="InterPro" id="IPR015943">
    <property type="entry name" value="WD40/YVTN_repeat-like_dom_sf"/>
</dbReference>
<evidence type="ECO:0000313" key="5">
    <source>
        <dbReference type="EMBL" id="OSD08558.1"/>
    </source>
</evidence>
<evidence type="ECO:0000256" key="2">
    <source>
        <dbReference type="ARBA" id="ARBA00022737"/>
    </source>
</evidence>
<dbReference type="InterPro" id="IPR036322">
    <property type="entry name" value="WD40_repeat_dom_sf"/>
</dbReference>
<dbReference type="Proteomes" id="UP000193067">
    <property type="component" value="Unassembled WGS sequence"/>
</dbReference>
<keyword evidence="2" id="KW-0677">Repeat</keyword>
<dbReference type="SMART" id="SM00320">
    <property type="entry name" value="WD40"/>
    <property type="match status" value="5"/>
</dbReference>
<evidence type="ECO:0000313" key="6">
    <source>
        <dbReference type="Proteomes" id="UP000193067"/>
    </source>
</evidence>
<feature type="compositionally biased region" description="Basic and acidic residues" evidence="4">
    <location>
        <begin position="623"/>
        <end position="639"/>
    </location>
</feature>
<dbReference type="EMBL" id="KZ084086">
    <property type="protein sequence ID" value="OSD08558.1"/>
    <property type="molecule type" value="Genomic_DNA"/>
</dbReference>
<dbReference type="InterPro" id="IPR051179">
    <property type="entry name" value="WD_repeat_multifunction"/>
</dbReference>
<feature type="compositionally biased region" description="Low complexity" evidence="4">
    <location>
        <begin position="366"/>
        <end position="384"/>
    </location>
</feature>
<evidence type="ECO:0000256" key="1">
    <source>
        <dbReference type="ARBA" id="ARBA00022574"/>
    </source>
</evidence>
<evidence type="ECO:0000256" key="4">
    <source>
        <dbReference type="SAM" id="MobiDB-lite"/>
    </source>
</evidence>
<feature type="compositionally biased region" description="Basic and acidic residues" evidence="4">
    <location>
        <begin position="670"/>
        <end position="688"/>
    </location>
</feature>
<feature type="region of interest" description="Disordered" evidence="4">
    <location>
        <begin position="466"/>
        <end position="746"/>
    </location>
</feature>
<dbReference type="AlphaFoldDB" id="A0A1Y2J576"/>
<gene>
    <name evidence="5" type="ORF">PYCCODRAFT_1448758</name>
</gene>
<feature type="compositionally biased region" description="Low complexity" evidence="4">
    <location>
        <begin position="524"/>
        <end position="552"/>
    </location>
</feature>
<name>A0A1Y2J576_TRAC3</name>
<feature type="region of interest" description="Disordered" evidence="4">
    <location>
        <begin position="311"/>
        <end position="451"/>
    </location>
</feature>
<dbReference type="Gene3D" id="2.130.10.10">
    <property type="entry name" value="YVTN repeat-like/Quinoprotein amine dehydrogenase"/>
    <property type="match status" value="2"/>
</dbReference>
<protein>
    <submittedName>
        <fullName evidence="5">WD40 repeat-like protein</fullName>
    </submittedName>
</protein>
<keyword evidence="3" id="KW-0175">Coiled coil</keyword>
<dbReference type="InterPro" id="IPR001680">
    <property type="entry name" value="WD40_rpt"/>
</dbReference>
<dbReference type="Pfam" id="PF00400">
    <property type="entry name" value="WD40"/>
    <property type="match status" value="1"/>
</dbReference>
<feature type="compositionally biased region" description="Low complexity" evidence="4">
    <location>
        <begin position="483"/>
        <end position="508"/>
    </location>
</feature>
<dbReference type="STRING" id="1353009.A0A1Y2J576"/>
<keyword evidence="6" id="KW-1185">Reference proteome</keyword>
<reference evidence="5 6" key="1">
    <citation type="journal article" date="2015" name="Biotechnol. Biofuels">
        <title>Enhanced degradation of softwood versus hardwood by the white-rot fungus Pycnoporus coccineus.</title>
        <authorList>
            <person name="Couturier M."/>
            <person name="Navarro D."/>
            <person name="Chevret D."/>
            <person name="Henrissat B."/>
            <person name="Piumi F."/>
            <person name="Ruiz-Duenas F.J."/>
            <person name="Martinez A.T."/>
            <person name="Grigoriev I.V."/>
            <person name="Riley R."/>
            <person name="Lipzen A."/>
            <person name="Berrin J.G."/>
            <person name="Master E.R."/>
            <person name="Rosso M.N."/>
        </authorList>
    </citation>
    <scope>NUCLEOTIDE SEQUENCE [LARGE SCALE GENOMIC DNA]</scope>
    <source>
        <strain evidence="5 6">BRFM310</strain>
    </source>
</reference>
<keyword evidence="1" id="KW-0853">WD repeat</keyword>
<feature type="coiled-coil region" evidence="3">
    <location>
        <begin position="786"/>
        <end position="820"/>
    </location>
</feature>
<proteinExistence type="predicted"/>